<dbReference type="Gene3D" id="3.30.450.20">
    <property type="entry name" value="PAS domain"/>
    <property type="match status" value="2"/>
</dbReference>
<dbReference type="InterPro" id="IPR005467">
    <property type="entry name" value="His_kinase_dom"/>
</dbReference>
<evidence type="ECO:0000256" key="7">
    <source>
        <dbReference type="ARBA" id="ARBA00022692"/>
    </source>
</evidence>
<dbReference type="InterPro" id="IPR036890">
    <property type="entry name" value="HATPase_C_sf"/>
</dbReference>
<organism evidence="16 17">
    <name type="scientific">Halobacillus dabanensis</name>
    <dbReference type="NCBI Taxonomy" id="240302"/>
    <lineage>
        <taxon>Bacteria</taxon>
        <taxon>Bacillati</taxon>
        <taxon>Bacillota</taxon>
        <taxon>Bacilli</taxon>
        <taxon>Bacillales</taxon>
        <taxon>Bacillaceae</taxon>
        <taxon>Halobacillus</taxon>
    </lineage>
</organism>
<protein>
    <recommendedName>
        <fullName evidence="3">histidine kinase</fullName>
        <ecNumber evidence="3">2.7.13.3</ecNumber>
    </recommendedName>
</protein>
<evidence type="ECO:0000256" key="6">
    <source>
        <dbReference type="ARBA" id="ARBA00022679"/>
    </source>
</evidence>
<evidence type="ECO:0000256" key="11">
    <source>
        <dbReference type="ARBA" id="ARBA00022989"/>
    </source>
</evidence>
<dbReference type="Proteomes" id="UP000183557">
    <property type="component" value="Unassembled WGS sequence"/>
</dbReference>
<feature type="domain" description="Histidine kinase" evidence="15">
    <location>
        <begin position="331"/>
        <end position="524"/>
    </location>
</feature>
<dbReference type="GO" id="GO:0005524">
    <property type="term" value="F:ATP binding"/>
    <property type="evidence" value="ECO:0007669"/>
    <property type="project" value="UniProtKB-KW"/>
</dbReference>
<accession>A0A1I3RMJ6</accession>
<feature type="transmembrane region" description="Helical" evidence="14">
    <location>
        <begin position="172"/>
        <end position="191"/>
    </location>
</feature>
<dbReference type="OrthoDB" id="9792686at2"/>
<dbReference type="PRINTS" id="PR00344">
    <property type="entry name" value="BCTRLSENSOR"/>
</dbReference>
<dbReference type="GO" id="GO:0005886">
    <property type="term" value="C:plasma membrane"/>
    <property type="evidence" value="ECO:0007669"/>
    <property type="project" value="UniProtKB-SubCell"/>
</dbReference>
<evidence type="ECO:0000256" key="13">
    <source>
        <dbReference type="ARBA" id="ARBA00023136"/>
    </source>
</evidence>
<evidence type="ECO:0000256" key="12">
    <source>
        <dbReference type="ARBA" id="ARBA00023012"/>
    </source>
</evidence>
<dbReference type="SMART" id="SM00091">
    <property type="entry name" value="PAS"/>
    <property type="match status" value="1"/>
</dbReference>
<dbReference type="InterPro" id="IPR035965">
    <property type="entry name" value="PAS-like_dom_sf"/>
</dbReference>
<evidence type="ECO:0000256" key="5">
    <source>
        <dbReference type="ARBA" id="ARBA00022553"/>
    </source>
</evidence>
<comment type="catalytic activity">
    <reaction evidence="1">
        <text>ATP + protein L-histidine = ADP + protein N-phospho-L-histidine.</text>
        <dbReference type="EC" id="2.7.13.3"/>
    </reaction>
</comment>
<reference evidence="17" key="1">
    <citation type="submission" date="2016-10" db="EMBL/GenBank/DDBJ databases">
        <authorList>
            <person name="Varghese N."/>
            <person name="Submissions S."/>
        </authorList>
    </citation>
    <scope>NUCLEOTIDE SEQUENCE [LARGE SCALE GENOMIC DNA]</scope>
    <source>
        <strain evidence="17">CGMCC 1.3704</strain>
    </source>
</reference>
<evidence type="ECO:0000256" key="1">
    <source>
        <dbReference type="ARBA" id="ARBA00000085"/>
    </source>
</evidence>
<gene>
    <name evidence="16" type="ORF">SAMN04487936_102337</name>
</gene>
<keyword evidence="9 16" id="KW-0418">Kinase</keyword>
<evidence type="ECO:0000259" key="15">
    <source>
        <dbReference type="PROSITE" id="PS50109"/>
    </source>
</evidence>
<keyword evidence="11 14" id="KW-1133">Transmembrane helix</keyword>
<evidence type="ECO:0000256" key="10">
    <source>
        <dbReference type="ARBA" id="ARBA00022840"/>
    </source>
</evidence>
<keyword evidence="13 14" id="KW-0472">Membrane</keyword>
<dbReference type="GO" id="GO:0000155">
    <property type="term" value="F:phosphorelay sensor kinase activity"/>
    <property type="evidence" value="ECO:0007669"/>
    <property type="project" value="InterPro"/>
</dbReference>
<dbReference type="Pfam" id="PF02518">
    <property type="entry name" value="HATPase_c"/>
    <property type="match status" value="1"/>
</dbReference>
<keyword evidence="10" id="KW-0067">ATP-binding</keyword>
<comment type="subcellular location">
    <subcellularLocation>
        <location evidence="2">Cell membrane</location>
        <topology evidence="2">Multi-pass membrane protein</topology>
    </subcellularLocation>
</comment>
<evidence type="ECO:0000313" key="17">
    <source>
        <dbReference type="Proteomes" id="UP000183557"/>
    </source>
</evidence>
<name>A0A1I3RMJ6_HALDA</name>
<proteinExistence type="predicted"/>
<dbReference type="PANTHER" id="PTHR43547">
    <property type="entry name" value="TWO-COMPONENT HISTIDINE KINASE"/>
    <property type="match status" value="1"/>
</dbReference>
<dbReference type="AlphaFoldDB" id="A0A1I3RMJ6"/>
<dbReference type="EMBL" id="FOSB01000002">
    <property type="protein sequence ID" value="SFJ47834.1"/>
    <property type="molecule type" value="Genomic_DNA"/>
</dbReference>
<dbReference type="FunFam" id="3.30.450.20:FF:000018">
    <property type="entry name" value="Sensor histidine kinase DcuS"/>
    <property type="match status" value="1"/>
</dbReference>
<dbReference type="SMART" id="SM00387">
    <property type="entry name" value="HATPase_c"/>
    <property type="match status" value="1"/>
</dbReference>
<keyword evidence="7 14" id="KW-0812">Transmembrane</keyword>
<evidence type="ECO:0000256" key="3">
    <source>
        <dbReference type="ARBA" id="ARBA00012438"/>
    </source>
</evidence>
<evidence type="ECO:0000256" key="14">
    <source>
        <dbReference type="SAM" id="Phobius"/>
    </source>
</evidence>
<dbReference type="RefSeq" id="WP_075035423.1">
    <property type="nucleotide sequence ID" value="NZ_FOSB01000002.1"/>
</dbReference>
<dbReference type="Pfam" id="PF13426">
    <property type="entry name" value="PAS_9"/>
    <property type="match status" value="1"/>
</dbReference>
<dbReference type="InterPro" id="IPR029151">
    <property type="entry name" value="Sensor-like_sf"/>
</dbReference>
<sequence length="529" mass="58207">MKVSLRTKILGLVLSLLVMVIGLLAGVFAYMEKKDIEEHMGRLALEVARTVSFMPSVQQAFEEENPSEIIQPISLSVQQQTGAEFVVVGNTDSIRYAHPDESKIGKRMVGGDNERALSDGKYYISRAEGTLGPSLRGKAPIINEGGEIIGIVSVGFLLEDIRTIVWNKVENVFGVAVLVLIVGVVGSLLLARSIRKDTLGLEPYEITSFYQTRQAILSSIKEGIISIDAEGKVTMINQSAIELLDLDEGAEGRLITEVFPNTKMLQVLQTGKALKDEEMMLRDKLVIANRTPIIHNGVVEGVVSSFRDKTEVRKMVQALSEVKRHSEGLRSQTHEHANKMYVLLGLLQLGKEKEAIQMIAEESRTSQKHQEVIFDHIQDETVQAILVGKMSKASEEKVDFTVQIDSELGRVPAHINRADLVTVLGNVIDNAFEAVSSQEVKQVEFFVTDVGEDIVFEVTDNGPGFPEDMYSRCFEKGFSTKEGELRGYGLANVKEVVDQLGGTLEILNGDQSGTVFSIFLPKNPGGETQ</sequence>
<evidence type="ECO:0000256" key="4">
    <source>
        <dbReference type="ARBA" id="ARBA00022475"/>
    </source>
</evidence>
<keyword evidence="5" id="KW-0597">Phosphoprotein</keyword>
<dbReference type="InterPro" id="IPR016120">
    <property type="entry name" value="Sig_transdc_His_kin_SpoOB"/>
</dbReference>
<dbReference type="PANTHER" id="PTHR43547:SF3">
    <property type="entry name" value="SENSOR PROTEIN CITS"/>
    <property type="match status" value="1"/>
</dbReference>
<evidence type="ECO:0000256" key="2">
    <source>
        <dbReference type="ARBA" id="ARBA00004651"/>
    </source>
</evidence>
<evidence type="ECO:0000313" key="16">
    <source>
        <dbReference type="EMBL" id="SFJ47834.1"/>
    </source>
</evidence>
<dbReference type="SUPFAM" id="SSF55785">
    <property type="entry name" value="PYP-like sensor domain (PAS domain)"/>
    <property type="match status" value="1"/>
</dbReference>
<keyword evidence="12" id="KW-0902">Two-component regulatory system</keyword>
<dbReference type="InterPro" id="IPR003594">
    <property type="entry name" value="HATPase_dom"/>
</dbReference>
<dbReference type="CDD" id="cd00130">
    <property type="entry name" value="PAS"/>
    <property type="match status" value="1"/>
</dbReference>
<keyword evidence="8" id="KW-0547">Nucleotide-binding</keyword>
<dbReference type="InterPro" id="IPR004358">
    <property type="entry name" value="Sig_transdc_His_kin-like_C"/>
</dbReference>
<dbReference type="SUPFAM" id="SSF103190">
    <property type="entry name" value="Sensory domain-like"/>
    <property type="match status" value="1"/>
</dbReference>
<keyword evidence="6" id="KW-0808">Transferase</keyword>
<dbReference type="SUPFAM" id="SSF55874">
    <property type="entry name" value="ATPase domain of HSP90 chaperone/DNA topoisomerase II/histidine kinase"/>
    <property type="match status" value="1"/>
</dbReference>
<dbReference type="InterPro" id="IPR000014">
    <property type="entry name" value="PAS"/>
</dbReference>
<dbReference type="PROSITE" id="PS50109">
    <property type="entry name" value="HIS_KIN"/>
    <property type="match status" value="1"/>
</dbReference>
<keyword evidence="4" id="KW-1003">Cell membrane</keyword>
<dbReference type="EC" id="2.7.13.3" evidence="3"/>
<evidence type="ECO:0000256" key="8">
    <source>
        <dbReference type="ARBA" id="ARBA00022741"/>
    </source>
</evidence>
<evidence type="ECO:0000256" key="9">
    <source>
        <dbReference type="ARBA" id="ARBA00022777"/>
    </source>
</evidence>
<dbReference type="Gene3D" id="3.30.565.10">
    <property type="entry name" value="Histidine kinase-like ATPase, C-terminal domain"/>
    <property type="match status" value="1"/>
</dbReference>
<dbReference type="Pfam" id="PF17203">
    <property type="entry name" value="sCache_3_2"/>
    <property type="match status" value="1"/>
</dbReference>
<dbReference type="SUPFAM" id="SSF55890">
    <property type="entry name" value="Sporulation response regulatory protein Spo0B"/>
    <property type="match status" value="1"/>
</dbReference>
<dbReference type="InterPro" id="IPR033463">
    <property type="entry name" value="sCache_3"/>
</dbReference>
<keyword evidence="17" id="KW-1185">Reference proteome</keyword>
<dbReference type="STRING" id="240302.BN982_01412"/>